<reference evidence="4" key="1">
    <citation type="submission" date="2017-03" db="EMBL/GenBank/DDBJ databases">
        <title>Phytopthora megakarya and P. palmivora, two closely related causual agents of cacao black pod achieved similar genome size and gene model numbers by different mechanisms.</title>
        <authorList>
            <person name="Ali S."/>
            <person name="Shao J."/>
            <person name="Larry D.J."/>
            <person name="Kronmiller B."/>
            <person name="Shen D."/>
            <person name="Strem M.D."/>
            <person name="Melnick R.L."/>
            <person name="Guiltinan M.J."/>
            <person name="Tyler B.M."/>
            <person name="Meinhardt L.W."/>
            <person name="Bailey B.A."/>
        </authorList>
    </citation>
    <scope>NUCLEOTIDE SEQUENCE [LARGE SCALE GENOMIC DNA]</scope>
    <source>
        <strain evidence="4">zdho120</strain>
    </source>
</reference>
<feature type="coiled-coil region" evidence="1">
    <location>
        <begin position="176"/>
        <end position="203"/>
    </location>
</feature>
<evidence type="ECO:0000313" key="4">
    <source>
        <dbReference type="Proteomes" id="UP000198211"/>
    </source>
</evidence>
<keyword evidence="4" id="KW-1185">Reference proteome</keyword>
<dbReference type="EMBL" id="NBNE01012692">
    <property type="protein sequence ID" value="OWY95620.1"/>
    <property type="molecule type" value="Genomic_DNA"/>
</dbReference>
<evidence type="ECO:0000256" key="1">
    <source>
        <dbReference type="SAM" id="Coils"/>
    </source>
</evidence>
<proteinExistence type="predicted"/>
<dbReference type="AlphaFoldDB" id="A0A225URN0"/>
<feature type="compositionally biased region" description="Basic and acidic residues" evidence="2">
    <location>
        <begin position="1"/>
        <end position="17"/>
    </location>
</feature>
<evidence type="ECO:0000256" key="2">
    <source>
        <dbReference type="SAM" id="MobiDB-lite"/>
    </source>
</evidence>
<keyword evidence="1" id="KW-0175">Coiled coil</keyword>
<gene>
    <name evidence="3" type="ORF">PHMEG_00034326</name>
</gene>
<sequence length="404" mass="44174">MLQRLRDLLRAEPKSPDAAEGAPGASGDGDSPVTSTVGSQPLALVPHSAPASVEPASSDPAASTSPHADAPSPTTRMLELDGTIKFMRSGVLPASHASPQDCTNIKPTRAVIPPRRELDADSFVVGNLLVFDGLSNQDLDDLAQIVGSQSEDTVEEVKSQLDRELSVAADKRAVRETRLTDLVQKLEARLASATQTISRLEKAKQAKGFGADKLMTFLHENQGSIRGRWTRLRHLLRHFERGTQPPAGWKTWLTVEAADKPYRAMPPFPKAPDRDSEASDDEEIVVPTGTTPPIRNLKKSPSGASALKRPAKQSHRSSKTMKLVEMETPHGTKMSVEEVVSRFPDFLNLADLRLDTLLTMQAGFGYSLAVKMMDDDAVAHHEFPEADLFNMLTQMMYHRCLDET</sequence>
<dbReference type="STRING" id="4795.A0A225URN0"/>
<evidence type="ECO:0000313" key="3">
    <source>
        <dbReference type="EMBL" id="OWY95620.1"/>
    </source>
</evidence>
<feature type="compositionally biased region" description="Low complexity" evidence="2">
    <location>
        <begin position="55"/>
        <end position="75"/>
    </location>
</feature>
<feature type="region of interest" description="Disordered" evidence="2">
    <location>
        <begin position="263"/>
        <end position="320"/>
    </location>
</feature>
<protein>
    <submittedName>
        <fullName evidence="3">Uncharacterized protein</fullName>
    </submittedName>
</protein>
<feature type="non-terminal residue" evidence="3">
    <location>
        <position position="404"/>
    </location>
</feature>
<dbReference type="Proteomes" id="UP000198211">
    <property type="component" value="Unassembled WGS sequence"/>
</dbReference>
<organism evidence="3 4">
    <name type="scientific">Phytophthora megakarya</name>
    <dbReference type="NCBI Taxonomy" id="4795"/>
    <lineage>
        <taxon>Eukaryota</taxon>
        <taxon>Sar</taxon>
        <taxon>Stramenopiles</taxon>
        <taxon>Oomycota</taxon>
        <taxon>Peronosporomycetes</taxon>
        <taxon>Peronosporales</taxon>
        <taxon>Peronosporaceae</taxon>
        <taxon>Phytophthora</taxon>
    </lineage>
</organism>
<name>A0A225URN0_9STRA</name>
<comment type="caution">
    <text evidence="3">The sequence shown here is derived from an EMBL/GenBank/DDBJ whole genome shotgun (WGS) entry which is preliminary data.</text>
</comment>
<accession>A0A225URN0</accession>
<feature type="compositionally biased region" description="Basic residues" evidence="2">
    <location>
        <begin position="309"/>
        <end position="319"/>
    </location>
</feature>
<feature type="region of interest" description="Disordered" evidence="2">
    <location>
        <begin position="1"/>
        <end position="75"/>
    </location>
</feature>